<evidence type="ECO:0000313" key="2">
    <source>
        <dbReference type="EMBL" id="KKW89348.1"/>
    </source>
</evidence>
<dbReference type="STRING" id="56193.YP76_25840"/>
<dbReference type="PATRIC" id="fig|56193.3.peg.5456"/>
<dbReference type="Proteomes" id="UP000033874">
    <property type="component" value="Unassembled WGS sequence"/>
</dbReference>
<organism evidence="2 3">
    <name type="scientific">Sphingobium chungbukense</name>
    <dbReference type="NCBI Taxonomy" id="56193"/>
    <lineage>
        <taxon>Bacteria</taxon>
        <taxon>Pseudomonadati</taxon>
        <taxon>Pseudomonadota</taxon>
        <taxon>Alphaproteobacteria</taxon>
        <taxon>Sphingomonadales</taxon>
        <taxon>Sphingomonadaceae</taxon>
        <taxon>Sphingobium</taxon>
    </lineage>
</organism>
<accession>A0A0M3AH43</accession>
<sequence length="218" mass="22646">MAEQQELDLPAPDPVLRPRRTSLFAGFTRGQLLGGAALAAALVWGMWVTKTLLAPPAERIVSARLSTIVGEYVQAQAHSASSPAQVEAEMRRFMGTLDQELQRRSRQGEIVMVGEAVLSKNVPDITESIKKAVYASGIAMPKQASAQQLLSLQRETGGLEGPMPTPQSQASAPSPMPAMPSPAGASSPFAPVPLAGEYPGGMGASVSSFGGHDGAGGQ</sequence>
<gene>
    <name evidence="2" type="ORF">YP76_25840</name>
</gene>
<dbReference type="RefSeq" id="WP_046766242.1">
    <property type="nucleotide sequence ID" value="NZ_LBIC01000022.1"/>
</dbReference>
<keyword evidence="3" id="KW-1185">Reference proteome</keyword>
<evidence type="ECO:0000313" key="3">
    <source>
        <dbReference type="Proteomes" id="UP000033874"/>
    </source>
</evidence>
<dbReference type="EMBL" id="LBIC01000022">
    <property type="protein sequence ID" value="KKW89348.1"/>
    <property type="molecule type" value="Genomic_DNA"/>
</dbReference>
<dbReference type="InterPro" id="IPR014115">
    <property type="entry name" value="TrbI_Ftype"/>
</dbReference>
<reference evidence="2 3" key="1">
    <citation type="submission" date="2015-04" db="EMBL/GenBank/DDBJ databases">
        <title>Genome sequence of aromatic hydrocarbons-degrading Sphingobium chungbukense DJ77.</title>
        <authorList>
            <person name="Kim Y.-C."/>
            <person name="Chae J.-C."/>
        </authorList>
    </citation>
    <scope>NUCLEOTIDE SEQUENCE [LARGE SCALE GENOMIC DNA]</scope>
    <source>
        <strain evidence="2 3">DJ77</strain>
    </source>
</reference>
<dbReference type="Pfam" id="PF09677">
    <property type="entry name" value="TrbI_Ftype"/>
    <property type="match status" value="1"/>
</dbReference>
<proteinExistence type="predicted"/>
<feature type="compositionally biased region" description="Low complexity" evidence="1">
    <location>
        <begin position="181"/>
        <end position="193"/>
    </location>
</feature>
<comment type="caution">
    <text evidence="2">The sequence shown here is derived from an EMBL/GenBank/DDBJ whole genome shotgun (WGS) entry which is preliminary data.</text>
</comment>
<feature type="region of interest" description="Disordered" evidence="1">
    <location>
        <begin position="156"/>
        <end position="218"/>
    </location>
</feature>
<evidence type="ECO:0000256" key="1">
    <source>
        <dbReference type="SAM" id="MobiDB-lite"/>
    </source>
</evidence>
<name>A0A0M3AH43_9SPHN</name>
<dbReference type="AlphaFoldDB" id="A0A0M3AH43"/>
<protein>
    <submittedName>
        <fullName evidence="2">Uncharacterized protein</fullName>
    </submittedName>
</protein>